<name>A0A2M7P1V9_9BACT</name>
<dbReference type="GO" id="GO:0047429">
    <property type="term" value="F:nucleoside triphosphate diphosphatase activity"/>
    <property type="evidence" value="ECO:0007669"/>
    <property type="project" value="UniProtKB-EC"/>
</dbReference>
<reference evidence="5" key="1">
    <citation type="submission" date="2017-09" db="EMBL/GenBank/DDBJ databases">
        <title>Depth-based differentiation of microbial function through sediment-hosted aquifers and enrichment of novel symbionts in the deep terrestrial subsurface.</title>
        <authorList>
            <person name="Probst A.J."/>
            <person name="Ladd B."/>
            <person name="Jarett J.K."/>
            <person name="Geller-Mcgrath D.E."/>
            <person name="Sieber C.M.K."/>
            <person name="Emerson J.B."/>
            <person name="Anantharaman K."/>
            <person name="Thomas B.C."/>
            <person name="Malmstrom R."/>
            <person name="Stieglmeier M."/>
            <person name="Klingl A."/>
            <person name="Woyke T."/>
            <person name="Ryan C.M."/>
            <person name="Banfield J.F."/>
        </authorList>
    </citation>
    <scope>NUCLEOTIDE SEQUENCE [LARGE SCALE GENOMIC DNA]</scope>
</reference>
<comment type="subcellular location">
    <subcellularLocation>
        <location evidence="3">Cytoplasm</location>
    </subcellularLocation>
</comment>
<dbReference type="CDD" id="cd00555">
    <property type="entry name" value="Maf"/>
    <property type="match status" value="1"/>
</dbReference>
<dbReference type="Gene3D" id="3.90.950.10">
    <property type="match status" value="1"/>
</dbReference>
<dbReference type="Proteomes" id="UP000231028">
    <property type="component" value="Unassembled WGS sequence"/>
</dbReference>
<keyword evidence="3" id="KW-0546">Nucleotide metabolism</keyword>
<comment type="catalytic activity">
    <reaction evidence="3">
        <text>a 2'-deoxyribonucleoside 5'-triphosphate + H2O = a 2'-deoxyribonucleoside 5'-phosphate + diphosphate + H(+)</text>
        <dbReference type="Rhea" id="RHEA:44644"/>
        <dbReference type="ChEBI" id="CHEBI:15377"/>
        <dbReference type="ChEBI" id="CHEBI:15378"/>
        <dbReference type="ChEBI" id="CHEBI:33019"/>
        <dbReference type="ChEBI" id="CHEBI:61560"/>
        <dbReference type="ChEBI" id="CHEBI:65317"/>
        <dbReference type="EC" id="3.6.1.9"/>
    </reaction>
</comment>
<dbReference type="SUPFAM" id="SSF52972">
    <property type="entry name" value="ITPase-like"/>
    <property type="match status" value="1"/>
</dbReference>
<keyword evidence="3" id="KW-0963">Cytoplasm</keyword>
<comment type="caution">
    <text evidence="3">Lacks conserved residue(s) required for the propagation of feature annotation.</text>
</comment>
<dbReference type="AlphaFoldDB" id="A0A2M7P1V9"/>
<proteinExistence type="inferred from homology"/>
<dbReference type="GO" id="GO:0005737">
    <property type="term" value="C:cytoplasm"/>
    <property type="evidence" value="ECO:0007669"/>
    <property type="project" value="UniProtKB-SubCell"/>
</dbReference>
<dbReference type="EMBL" id="PFKI01000150">
    <property type="protein sequence ID" value="PIY19536.1"/>
    <property type="molecule type" value="Genomic_DNA"/>
</dbReference>
<dbReference type="InterPro" id="IPR029001">
    <property type="entry name" value="ITPase-like_fam"/>
</dbReference>
<organism evidence="4 5">
    <name type="scientific">Candidatus Desantisbacteria bacterium CG_4_10_14_3_um_filter_40_18</name>
    <dbReference type="NCBI Taxonomy" id="1974544"/>
    <lineage>
        <taxon>Bacteria</taxon>
        <taxon>Candidatus Desantisiibacteriota</taxon>
    </lineage>
</organism>
<dbReference type="EC" id="3.6.1.9" evidence="3"/>
<evidence type="ECO:0000256" key="1">
    <source>
        <dbReference type="ARBA" id="ARBA00001968"/>
    </source>
</evidence>
<dbReference type="HAMAP" id="MF_00528">
    <property type="entry name" value="Maf"/>
    <property type="match status" value="1"/>
</dbReference>
<comment type="caution">
    <text evidence="4">The sequence shown here is derived from an EMBL/GenBank/DDBJ whole genome shotgun (WGS) entry which is preliminary data.</text>
</comment>
<dbReference type="PANTHER" id="PTHR43213:SF5">
    <property type="entry name" value="BIFUNCTIONAL DTTP_UTP PYROPHOSPHATASE_METHYLTRANSFERASE PROTEIN-RELATED"/>
    <property type="match status" value="1"/>
</dbReference>
<feature type="active site" description="Proton acceptor" evidence="3">
    <location>
        <position position="69"/>
    </location>
</feature>
<protein>
    <recommendedName>
        <fullName evidence="3">Nucleoside triphosphate pyrophosphatase</fullName>
        <ecNumber evidence="3">3.6.1.9</ecNumber>
    </recommendedName>
    <alternativeName>
        <fullName evidence="3">Nucleotide pyrophosphatase</fullName>
        <shortName evidence="3">Nucleotide PPase</shortName>
    </alternativeName>
</protein>
<dbReference type="Pfam" id="PF02545">
    <property type="entry name" value="Maf"/>
    <property type="match status" value="1"/>
</dbReference>
<sequence>MSIILASASPQRKKLLEQIGLEFTVIPGMVDESMSDGLPPEEQVQEIALKKAQWVAEENPGFEVVIGADTIVVYQDRILGKPHNLEEAGEMLRLLSGTTHCVLTGVAVVTPSKTLLDVVSTEVSMKSLSDDEIMSYLATGEPIGKAGAVCIQGIGARFIKGINGCFYNVVGLPLVRLVEMLEEAGNRGQHPFFYHFRGLPIAFGLNVRPNNSSNLVAKVSSPAGRPVEVHSLLLPCRCMYFIEKWSQNVIFGNFPHLNSVEFFVRNTNSLFCNSLLNIPFHLNTIKSFMFFHCLTISFGE</sequence>
<comment type="cofactor">
    <cofactor evidence="1 3">
        <name>a divalent metal cation</name>
        <dbReference type="ChEBI" id="CHEBI:60240"/>
    </cofactor>
</comment>
<evidence type="ECO:0000313" key="4">
    <source>
        <dbReference type="EMBL" id="PIY19536.1"/>
    </source>
</evidence>
<evidence type="ECO:0000256" key="3">
    <source>
        <dbReference type="HAMAP-Rule" id="MF_00528"/>
    </source>
</evidence>
<dbReference type="PANTHER" id="PTHR43213">
    <property type="entry name" value="BIFUNCTIONAL DTTP/UTP PYROPHOSPHATASE/METHYLTRANSFERASE PROTEIN-RELATED"/>
    <property type="match status" value="1"/>
</dbReference>
<comment type="function">
    <text evidence="3">Nucleoside triphosphate pyrophosphatase. May have a dual role in cell division arrest and in preventing the incorporation of modified nucleotides into cellular nucleic acids.</text>
</comment>
<keyword evidence="2 3" id="KW-0378">Hydrolase</keyword>
<dbReference type="NCBIfam" id="TIGR00172">
    <property type="entry name" value="maf"/>
    <property type="match status" value="1"/>
</dbReference>
<gene>
    <name evidence="4" type="ORF">COZ13_04895</name>
</gene>
<dbReference type="GO" id="GO:0009117">
    <property type="term" value="P:nucleotide metabolic process"/>
    <property type="evidence" value="ECO:0007669"/>
    <property type="project" value="UniProtKB-KW"/>
</dbReference>
<accession>A0A2M7P1V9</accession>
<dbReference type="InterPro" id="IPR003697">
    <property type="entry name" value="Maf-like"/>
</dbReference>
<comment type="catalytic activity">
    <reaction evidence="3">
        <text>a ribonucleoside 5'-triphosphate + H2O = a ribonucleoside 5'-phosphate + diphosphate + H(+)</text>
        <dbReference type="Rhea" id="RHEA:23996"/>
        <dbReference type="ChEBI" id="CHEBI:15377"/>
        <dbReference type="ChEBI" id="CHEBI:15378"/>
        <dbReference type="ChEBI" id="CHEBI:33019"/>
        <dbReference type="ChEBI" id="CHEBI:58043"/>
        <dbReference type="ChEBI" id="CHEBI:61557"/>
        <dbReference type="EC" id="3.6.1.9"/>
    </reaction>
</comment>
<evidence type="ECO:0000256" key="2">
    <source>
        <dbReference type="ARBA" id="ARBA00022801"/>
    </source>
</evidence>
<evidence type="ECO:0000313" key="5">
    <source>
        <dbReference type="Proteomes" id="UP000231028"/>
    </source>
</evidence>
<comment type="similarity">
    <text evidence="3">Belongs to the Maf family.</text>
</comment>